<evidence type="ECO:0000256" key="4">
    <source>
        <dbReference type="ARBA" id="ARBA00022833"/>
    </source>
</evidence>
<keyword evidence="3 6" id="KW-0863">Zinc-finger</keyword>
<evidence type="ECO:0000256" key="1">
    <source>
        <dbReference type="ARBA" id="ARBA00022723"/>
    </source>
</evidence>
<organism evidence="9 10">
    <name type="scientific">Merluccius polli</name>
    <name type="common">Benguela hake</name>
    <name type="synonym">Merluccius cadenati</name>
    <dbReference type="NCBI Taxonomy" id="89951"/>
    <lineage>
        <taxon>Eukaryota</taxon>
        <taxon>Metazoa</taxon>
        <taxon>Chordata</taxon>
        <taxon>Craniata</taxon>
        <taxon>Vertebrata</taxon>
        <taxon>Euteleostomi</taxon>
        <taxon>Actinopterygii</taxon>
        <taxon>Neopterygii</taxon>
        <taxon>Teleostei</taxon>
        <taxon>Neoteleostei</taxon>
        <taxon>Acanthomorphata</taxon>
        <taxon>Zeiogadaria</taxon>
        <taxon>Gadariae</taxon>
        <taxon>Gadiformes</taxon>
        <taxon>Gadoidei</taxon>
        <taxon>Merlucciidae</taxon>
        <taxon>Merluccius</taxon>
    </lineage>
</organism>
<proteinExistence type="predicted"/>
<sequence>MSSELYMECEEEELEPWQREVSDEVEEMDVVCGLKQETEFVNGPSLAVPTPPPPTMLQAVPLIGSSFAQGVSVFGSNRSQGFSLIGSSVTQGTSVIGSNLAPGQPLILTQGPGGTFFLSTGQLSTAHGQIPGSAPNQPLLFTTQSLVPIQNSGNTLPKLLLNLQPGQTMQPLTLIQQQPVVRAKIAPKDHGYTLVQSASVTTPPEAPPISHTPTTLSPSTPIVAPRCHTPTPVSRTTTATPGHHTPTPTSLFTTPKASPSPYTPTPTSLFTTAKASPSPYTPTQASPKKVISKKPIAITTESATLAPPLPLRVVMTVGEFYYGVFVGNQSLQRRVPCKLSNSIQCKKCTFSTKRNMEMMRHYWQHTDMACCMQHEAMRCNECYRRFSSPDLLETHQQHAHCSTPSSTVCRICEWVFDNEMEFLNHMKANHKPGELPYICQVCSYRSSFYSDVLQHFTCYHAGSRYLLCILCLKVTNNNFFFQQHLNKHKLKEDHPCVKCRLQFIHPKDLLEHKQQHHRSFRRPHQLSGLPPGAMVTIKTTGMNNKSLPLPSRFHSATNLFKPIVAPPQRQPVPIESSLSDPTLPGSAPNTLLGLSENHP</sequence>
<dbReference type="AlphaFoldDB" id="A0AA47M0C5"/>
<keyword evidence="10" id="KW-1185">Reference proteome</keyword>
<gene>
    <name evidence="9" type="primary">Pogz_2</name>
    <name evidence="9" type="ORF">N1851_034033</name>
</gene>
<dbReference type="PANTHER" id="PTHR24388:SF90">
    <property type="entry name" value="C2H2-TYPE DOMAIN-CONTAINING PROTEIN"/>
    <property type="match status" value="1"/>
</dbReference>
<dbReference type="GO" id="GO:0000981">
    <property type="term" value="F:DNA-binding transcription factor activity, RNA polymerase II-specific"/>
    <property type="evidence" value="ECO:0007669"/>
    <property type="project" value="TreeGrafter"/>
</dbReference>
<feature type="compositionally biased region" description="Low complexity" evidence="7">
    <location>
        <begin position="208"/>
        <end position="221"/>
    </location>
</feature>
<dbReference type="EMBL" id="JAOPHQ010006554">
    <property type="protein sequence ID" value="KAK0131276.1"/>
    <property type="molecule type" value="Genomic_DNA"/>
</dbReference>
<feature type="region of interest" description="Disordered" evidence="7">
    <location>
        <begin position="570"/>
        <end position="599"/>
    </location>
</feature>
<keyword evidence="2" id="KW-0677">Repeat</keyword>
<evidence type="ECO:0000313" key="9">
    <source>
        <dbReference type="EMBL" id="KAK0131276.1"/>
    </source>
</evidence>
<dbReference type="InterPro" id="IPR036236">
    <property type="entry name" value="Znf_C2H2_sf"/>
</dbReference>
<evidence type="ECO:0000256" key="7">
    <source>
        <dbReference type="SAM" id="MobiDB-lite"/>
    </source>
</evidence>
<dbReference type="Pfam" id="PF00096">
    <property type="entry name" value="zf-C2H2"/>
    <property type="match status" value="1"/>
</dbReference>
<evidence type="ECO:0000256" key="6">
    <source>
        <dbReference type="PROSITE-ProRule" id="PRU00042"/>
    </source>
</evidence>
<comment type="caution">
    <text evidence="9">The sequence shown here is derived from an EMBL/GenBank/DDBJ whole genome shotgun (WGS) entry which is preliminary data.</text>
</comment>
<feature type="region of interest" description="Disordered" evidence="7">
    <location>
        <begin position="199"/>
        <end position="265"/>
    </location>
</feature>
<evidence type="ECO:0000259" key="8">
    <source>
        <dbReference type="PROSITE" id="PS50157"/>
    </source>
</evidence>
<dbReference type="InterPro" id="IPR050527">
    <property type="entry name" value="Snail/Krueppel_Znf"/>
</dbReference>
<keyword evidence="4" id="KW-0862">Zinc</keyword>
<keyword evidence="5" id="KW-0539">Nucleus</keyword>
<keyword evidence="1" id="KW-0479">Metal-binding</keyword>
<feature type="domain" description="C2H2-type" evidence="8">
    <location>
        <begin position="377"/>
        <end position="405"/>
    </location>
</feature>
<dbReference type="SMART" id="SM00355">
    <property type="entry name" value="ZnF_C2H2"/>
    <property type="match status" value="6"/>
</dbReference>
<feature type="compositionally biased region" description="Low complexity" evidence="7">
    <location>
        <begin position="229"/>
        <end position="265"/>
    </location>
</feature>
<dbReference type="InterPro" id="IPR013087">
    <property type="entry name" value="Znf_C2H2_type"/>
</dbReference>
<dbReference type="Proteomes" id="UP001174136">
    <property type="component" value="Unassembled WGS sequence"/>
</dbReference>
<dbReference type="PROSITE" id="PS00028">
    <property type="entry name" value="ZINC_FINGER_C2H2_1"/>
    <property type="match status" value="3"/>
</dbReference>
<evidence type="ECO:0000313" key="10">
    <source>
        <dbReference type="Proteomes" id="UP001174136"/>
    </source>
</evidence>
<evidence type="ECO:0000256" key="5">
    <source>
        <dbReference type="ARBA" id="ARBA00023242"/>
    </source>
</evidence>
<dbReference type="PROSITE" id="PS50157">
    <property type="entry name" value="ZINC_FINGER_C2H2_2"/>
    <property type="match status" value="1"/>
</dbReference>
<evidence type="ECO:0000256" key="3">
    <source>
        <dbReference type="ARBA" id="ARBA00022771"/>
    </source>
</evidence>
<dbReference type="PANTHER" id="PTHR24388">
    <property type="entry name" value="ZINC FINGER PROTEIN"/>
    <property type="match status" value="1"/>
</dbReference>
<reference evidence="9" key="1">
    <citation type="journal article" date="2023" name="Front. Mar. Sci.">
        <title>A new Merluccius polli reference genome to investigate the effects of global change in West African waters.</title>
        <authorList>
            <person name="Mateo J.L."/>
            <person name="Blanco-Fernandez C."/>
            <person name="Garcia-Vazquez E."/>
            <person name="Machado-Schiaffino G."/>
        </authorList>
    </citation>
    <scope>NUCLEOTIDE SEQUENCE</scope>
    <source>
        <strain evidence="9">C29</strain>
        <tissue evidence="9">Fin</tissue>
    </source>
</reference>
<evidence type="ECO:0000256" key="2">
    <source>
        <dbReference type="ARBA" id="ARBA00022737"/>
    </source>
</evidence>
<dbReference type="GO" id="GO:0000978">
    <property type="term" value="F:RNA polymerase II cis-regulatory region sequence-specific DNA binding"/>
    <property type="evidence" value="ECO:0007669"/>
    <property type="project" value="TreeGrafter"/>
</dbReference>
<dbReference type="Gene3D" id="3.30.160.60">
    <property type="entry name" value="Classic Zinc Finger"/>
    <property type="match status" value="1"/>
</dbReference>
<name>A0AA47M0C5_MERPO</name>
<dbReference type="GO" id="GO:0008270">
    <property type="term" value="F:zinc ion binding"/>
    <property type="evidence" value="ECO:0007669"/>
    <property type="project" value="UniProtKB-KW"/>
</dbReference>
<accession>A0AA47M0C5</accession>
<protein>
    <submittedName>
        <fullName evidence="9">Pogo transposable element with ZNF domain</fullName>
    </submittedName>
</protein>
<dbReference type="SUPFAM" id="SSF57667">
    <property type="entry name" value="beta-beta-alpha zinc fingers"/>
    <property type="match status" value="1"/>
</dbReference>